<keyword evidence="2" id="KW-1185">Reference proteome</keyword>
<dbReference type="AlphaFoldDB" id="A0A6A9QHJ6"/>
<evidence type="ECO:0000313" key="1">
    <source>
        <dbReference type="EMBL" id="MUN28476.1"/>
    </source>
</evidence>
<accession>A0A6A9QHJ6</accession>
<dbReference type="Proteomes" id="UP000470772">
    <property type="component" value="Unassembled WGS sequence"/>
</dbReference>
<sequence length="104" mass="12553">MYFEGLTEFLTLYYLKKRIRACLDHRFIDEICRINKEYEIYATFWGNLALIIGIKELWRYYSKGCSHNNIDNLLKNDIYKASLELAKRYSIKLMDLIDVLEKLE</sequence>
<comment type="caution">
    <text evidence="1">The sequence shown here is derived from an EMBL/GenBank/DDBJ whole genome shotgun (WGS) entry which is preliminary data.</text>
</comment>
<dbReference type="EMBL" id="WGGD01000005">
    <property type="protein sequence ID" value="MUN28476.1"/>
    <property type="molecule type" value="Genomic_DNA"/>
</dbReference>
<dbReference type="RefSeq" id="WP_156016270.1">
    <property type="nucleotide sequence ID" value="NZ_WGGD01000005.1"/>
</dbReference>
<gene>
    <name evidence="1" type="ORF">GC250_03125</name>
</gene>
<organism evidence="1 2">
    <name type="scientific">Sulfuracidifex metallicus DSM 6482 = JCM 9184</name>
    <dbReference type="NCBI Taxonomy" id="523847"/>
    <lineage>
        <taxon>Archaea</taxon>
        <taxon>Thermoproteota</taxon>
        <taxon>Thermoprotei</taxon>
        <taxon>Sulfolobales</taxon>
        <taxon>Sulfolobaceae</taxon>
        <taxon>Sulfuracidifex</taxon>
    </lineage>
</organism>
<proteinExistence type="predicted"/>
<protein>
    <submittedName>
        <fullName evidence="1">Uncharacterized protein</fullName>
    </submittedName>
</protein>
<name>A0A6A9QHJ6_SULME</name>
<evidence type="ECO:0000313" key="2">
    <source>
        <dbReference type="Proteomes" id="UP000470772"/>
    </source>
</evidence>
<reference evidence="1 2" key="1">
    <citation type="submission" date="2019-10" db="EMBL/GenBank/DDBJ databases">
        <title>Sequencing and Assembly of Multiple Reported Metal-Biooxidizing Members of the Extremely Thermoacidophilic Archaeal Family Sulfolobaceae.</title>
        <authorList>
            <person name="Counts J.A."/>
            <person name="Kelly R.M."/>
        </authorList>
    </citation>
    <scope>NUCLEOTIDE SEQUENCE [LARGE SCALE GENOMIC DNA]</scope>
    <source>
        <strain evidence="1 2">DSM 6482</strain>
    </source>
</reference>